<gene>
    <name evidence="1" type="ORF">PMAYCL1PPCAC_18373</name>
</gene>
<comment type="caution">
    <text evidence="1">The sequence shown here is derived from an EMBL/GenBank/DDBJ whole genome shotgun (WGS) entry which is preliminary data.</text>
</comment>
<sequence>MNKREREVMGGLFVSGLLPCSTSPFGPSLPLRSPVHIIVVIRDYNFIFTVRIGRWIFLISLLHFLTSKPRRIPSHSYAFIEMRCKPNGGDTSLALWTNHVVLLPNWRLLNHVSN</sequence>
<organism evidence="1 2">
    <name type="scientific">Pristionchus mayeri</name>
    <dbReference type="NCBI Taxonomy" id="1317129"/>
    <lineage>
        <taxon>Eukaryota</taxon>
        <taxon>Metazoa</taxon>
        <taxon>Ecdysozoa</taxon>
        <taxon>Nematoda</taxon>
        <taxon>Chromadorea</taxon>
        <taxon>Rhabditida</taxon>
        <taxon>Rhabditina</taxon>
        <taxon>Diplogasteromorpha</taxon>
        <taxon>Diplogasteroidea</taxon>
        <taxon>Neodiplogasteridae</taxon>
        <taxon>Pristionchus</taxon>
    </lineage>
</organism>
<evidence type="ECO:0000313" key="1">
    <source>
        <dbReference type="EMBL" id="GMR48178.1"/>
    </source>
</evidence>
<accession>A0AAN5I1C7</accession>
<keyword evidence="2" id="KW-1185">Reference proteome</keyword>
<dbReference type="AlphaFoldDB" id="A0AAN5I1C7"/>
<protein>
    <submittedName>
        <fullName evidence="1">Uncharacterized protein</fullName>
    </submittedName>
</protein>
<evidence type="ECO:0000313" key="2">
    <source>
        <dbReference type="Proteomes" id="UP001328107"/>
    </source>
</evidence>
<name>A0AAN5I1C7_9BILA</name>
<reference evidence="2" key="1">
    <citation type="submission" date="2022-10" db="EMBL/GenBank/DDBJ databases">
        <title>Genome assembly of Pristionchus species.</title>
        <authorList>
            <person name="Yoshida K."/>
            <person name="Sommer R.J."/>
        </authorList>
    </citation>
    <scope>NUCLEOTIDE SEQUENCE [LARGE SCALE GENOMIC DNA]</scope>
    <source>
        <strain evidence="2">RS5460</strain>
    </source>
</reference>
<dbReference type="Proteomes" id="UP001328107">
    <property type="component" value="Unassembled WGS sequence"/>
</dbReference>
<dbReference type="EMBL" id="BTRK01000004">
    <property type="protein sequence ID" value="GMR48178.1"/>
    <property type="molecule type" value="Genomic_DNA"/>
</dbReference>
<proteinExistence type="predicted"/>